<dbReference type="InterPro" id="IPR015797">
    <property type="entry name" value="NUDIX_hydrolase-like_dom_sf"/>
</dbReference>
<proteinExistence type="inferred from homology"/>
<dbReference type="OrthoDB" id="9806150at2"/>
<name>A0A1R1BA77_PAELA</name>
<dbReference type="AlphaFoldDB" id="A0A1R1BA77"/>
<dbReference type="GO" id="GO:0019693">
    <property type="term" value="P:ribose phosphate metabolic process"/>
    <property type="evidence" value="ECO:0007669"/>
    <property type="project" value="TreeGrafter"/>
</dbReference>
<dbReference type="PROSITE" id="PS00893">
    <property type="entry name" value="NUDIX_BOX"/>
    <property type="match status" value="1"/>
</dbReference>
<evidence type="ECO:0000256" key="3">
    <source>
        <dbReference type="RuleBase" id="RU003476"/>
    </source>
</evidence>
<evidence type="ECO:0000313" key="6">
    <source>
        <dbReference type="Proteomes" id="UP000187074"/>
    </source>
</evidence>
<dbReference type="RefSeq" id="WP_076320717.1">
    <property type="nucleotide sequence ID" value="NZ_MRTF01000001.1"/>
</dbReference>
<comment type="similarity">
    <text evidence="3">Belongs to the Nudix hydrolase family.</text>
</comment>
<keyword evidence="2 3" id="KW-0378">Hydrolase</keyword>
<dbReference type="GO" id="GO:0016462">
    <property type="term" value="F:pyrophosphatase activity"/>
    <property type="evidence" value="ECO:0007669"/>
    <property type="project" value="UniProtKB-ARBA"/>
</dbReference>
<gene>
    <name evidence="5" type="ORF">BK123_01800</name>
</gene>
<feature type="domain" description="Nudix hydrolase" evidence="4">
    <location>
        <begin position="25"/>
        <end position="156"/>
    </location>
</feature>
<organism evidence="5 6">
    <name type="scientific">Paenibacillus lautus</name>
    <name type="common">Bacillus lautus</name>
    <dbReference type="NCBI Taxonomy" id="1401"/>
    <lineage>
        <taxon>Bacteria</taxon>
        <taxon>Bacillati</taxon>
        <taxon>Bacillota</taxon>
        <taxon>Bacilli</taxon>
        <taxon>Bacillales</taxon>
        <taxon>Paenibacillaceae</taxon>
        <taxon>Paenibacillus</taxon>
    </lineage>
</organism>
<evidence type="ECO:0000313" key="5">
    <source>
        <dbReference type="EMBL" id="OME96968.1"/>
    </source>
</evidence>
<dbReference type="PRINTS" id="PR00502">
    <property type="entry name" value="NUDIXFAMILY"/>
</dbReference>
<evidence type="ECO:0000256" key="2">
    <source>
        <dbReference type="ARBA" id="ARBA00022801"/>
    </source>
</evidence>
<comment type="caution">
    <text evidence="5">The sequence shown here is derived from an EMBL/GenBank/DDBJ whole genome shotgun (WGS) entry which is preliminary data.</text>
</comment>
<comment type="cofactor">
    <cofactor evidence="1">
        <name>Mg(2+)</name>
        <dbReference type="ChEBI" id="CHEBI:18420"/>
    </cofactor>
</comment>
<dbReference type="SUPFAM" id="SSF55811">
    <property type="entry name" value="Nudix"/>
    <property type="match status" value="1"/>
</dbReference>
<dbReference type="InterPro" id="IPR020084">
    <property type="entry name" value="NUDIX_hydrolase_CS"/>
</dbReference>
<dbReference type="GO" id="GO:0006753">
    <property type="term" value="P:nucleoside phosphate metabolic process"/>
    <property type="evidence" value="ECO:0007669"/>
    <property type="project" value="TreeGrafter"/>
</dbReference>
<evidence type="ECO:0000259" key="4">
    <source>
        <dbReference type="PROSITE" id="PS51462"/>
    </source>
</evidence>
<evidence type="ECO:0000256" key="1">
    <source>
        <dbReference type="ARBA" id="ARBA00001946"/>
    </source>
</evidence>
<dbReference type="PANTHER" id="PTHR11839">
    <property type="entry name" value="UDP/ADP-SUGAR PYROPHOSPHATASE"/>
    <property type="match status" value="1"/>
</dbReference>
<dbReference type="EMBL" id="MRTF01000001">
    <property type="protein sequence ID" value="OME96968.1"/>
    <property type="molecule type" value="Genomic_DNA"/>
</dbReference>
<dbReference type="PANTHER" id="PTHR11839:SF18">
    <property type="entry name" value="NUDIX HYDROLASE DOMAIN-CONTAINING PROTEIN"/>
    <property type="match status" value="1"/>
</dbReference>
<accession>A0A1R1BA77</accession>
<dbReference type="CDD" id="cd03424">
    <property type="entry name" value="NUDIX_ADPRase_Nudt5_UGPPase_Nudt14"/>
    <property type="match status" value="1"/>
</dbReference>
<dbReference type="Gene3D" id="3.90.79.10">
    <property type="entry name" value="Nucleoside Triphosphate Pyrophosphohydrolase"/>
    <property type="match status" value="1"/>
</dbReference>
<dbReference type="Pfam" id="PF00293">
    <property type="entry name" value="NUDIX"/>
    <property type="match status" value="1"/>
</dbReference>
<reference evidence="5 6" key="1">
    <citation type="submission" date="2016-11" db="EMBL/GenBank/DDBJ databases">
        <title>Paenibacillus species isolates.</title>
        <authorList>
            <person name="Beno S.M."/>
        </authorList>
    </citation>
    <scope>NUCLEOTIDE SEQUENCE [LARGE SCALE GENOMIC DNA]</scope>
    <source>
        <strain evidence="5 6">FSL F4-0100</strain>
    </source>
</reference>
<dbReference type="InterPro" id="IPR020476">
    <property type="entry name" value="Nudix_hydrolase"/>
</dbReference>
<dbReference type="GO" id="GO:0005829">
    <property type="term" value="C:cytosol"/>
    <property type="evidence" value="ECO:0007669"/>
    <property type="project" value="TreeGrafter"/>
</dbReference>
<dbReference type="STRING" id="1401.BK123_01800"/>
<dbReference type="Proteomes" id="UP000187074">
    <property type="component" value="Unassembled WGS sequence"/>
</dbReference>
<sequence>MNRVVYRTDYYVVEENGQKEIVVIDRIPESAAVVAVHQGCLLLVCQHREAVDKITWELPGGTVKPGEERKLAVKRELEEEAGVLCKDLSYMGSAYPMASLANRNIHFYFTDDLKVSGSQESNQDEDEDVRAVWVPLRDVYRKIKEGGRMDAMVGHGLLLSKLYGFLAID</sequence>
<dbReference type="InterPro" id="IPR000086">
    <property type="entry name" value="NUDIX_hydrolase_dom"/>
</dbReference>
<dbReference type="PROSITE" id="PS51462">
    <property type="entry name" value="NUDIX"/>
    <property type="match status" value="1"/>
</dbReference>
<protein>
    <submittedName>
        <fullName evidence="5">NUDIX hydrolase</fullName>
    </submittedName>
</protein>